<organism evidence="1 2">
    <name type="scientific">Penicillium salamii</name>
    <dbReference type="NCBI Taxonomy" id="1612424"/>
    <lineage>
        <taxon>Eukaryota</taxon>
        <taxon>Fungi</taxon>
        <taxon>Dikarya</taxon>
        <taxon>Ascomycota</taxon>
        <taxon>Pezizomycotina</taxon>
        <taxon>Eurotiomycetes</taxon>
        <taxon>Eurotiomycetidae</taxon>
        <taxon>Eurotiales</taxon>
        <taxon>Aspergillaceae</taxon>
        <taxon>Penicillium</taxon>
    </lineage>
</organism>
<dbReference type="AlphaFoldDB" id="A0A9W4NWZ2"/>
<dbReference type="Proteomes" id="UP001152646">
    <property type="component" value="Unassembled WGS sequence"/>
</dbReference>
<protein>
    <submittedName>
        <fullName evidence="1">Uncharacterized protein</fullName>
    </submittedName>
</protein>
<sequence length="234" mass="26761">MHSTHSNTRPQNQFQLPGFIPTFPSPDQTEECACLSMLYLLLEQLRTKTKWAIPDDLVTLRNCKEKALGVVGCRQCPLRYFSVIQNGLILGVVTTCIAECYGRLLEQIDREELRATSEREKKRFDISNVSLGLGLSSASPSAQLNFTVEVEPSTWRESMRNIIKSELHGIQGRRENCFMAFVFQLEERQKKWHQTPPARDCPSHYQSSCNHPDRTPSCLIVLDDTKRLVNSFNL</sequence>
<dbReference type="OrthoDB" id="4277153at2759"/>
<proteinExistence type="predicted"/>
<name>A0A9W4NWZ2_9EURO</name>
<comment type="caution">
    <text evidence="1">The sequence shown here is derived from an EMBL/GenBank/DDBJ whole genome shotgun (WGS) entry which is preliminary data.</text>
</comment>
<accession>A0A9W4NWZ2</accession>
<evidence type="ECO:0000313" key="1">
    <source>
        <dbReference type="EMBL" id="CAG8420275.1"/>
    </source>
</evidence>
<evidence type="ECO:0000313" key="2">
    <source>
        <dbReference type="Proteomes" id="UP001152646"/>
    </source>
</evidence>
<reference evidence="1" key="1">
    <citation type="submission" date="2021-07" db="EMBL/GenBank/DDBJ databases">
        <authorList>
            <person name="Branca A.L. A."/>
        </authorList>
    </citation>
    <scope>NUCLEOTIDE SEQUENCE</scope>
</reference>
<dbReference type="EMBL" id="CAJVPA010000239">
    <property type="protein sequence ID" value="CAG8420275.1"/>
    <property type="molecule type" value="Genomic_DNA"/>
</dbReference>
<gene>
    <name evidence="1" type="ORF">PSALAMII_LOCUS10136</name>
</gene>